<protein>
    <submittedName>
        <fullName evidence="1 2">Uncharacterized protein</fullName>
    </submittedName>
</protein>
<dbReference type="EnsemblMetazoa" id="HelroT162639">
    <property type="protein sequence ID" value="HelroP162639"/>
    <property type="gene ID" value="HelroG162639"/>
</dbReference>
<dbReference type="Proteomes" id="UP000015101">
    <property type="component" value="Unassembled WGS sequence"/>
</dbReference>
<evidence type="ECO:0000313" key="3">
    <source>
        <dbReference type="Proteomes" id="UP000015101"/>
    </source>
</evidence>
<reference evidence="1 3" key="2">
    <citation type="journal article" date="2013" name="Nature">
        <title>Insights into bilaterian evolution from three spiralian genomes.</title>
        <authorList>
            <person name="Simakov O."/>
            <person name="Marletaz F."/>
            <person name="Cho S.J."/>
            <person name="Edsinger-Gonzales E."/>
            <person name="Havlak P."/>
            <person name="Hellsten U."/>
            <person name="Kuo D.H."/>
            <person name="Larsson T."/>
            <person name="Lv J."/>
            <person name="Arendt D."/>
            <person name="Savage R."/>
            <person name="Osoegawa K."/>
            <person name="de Jong P."/>
            <person name="Grimwood J."/>
            <person name="Chapman J.A."/>
            <person name="Shapiro H."/>
            <person name="Aerts A."/>
            <person name="Otillar R.P."/>
            <person name="Terry A.Y."/>
            <person name="Boore J.L."/>
            <person name="Grigoriev I.V."/>
            <person name="Lindberg D.R."/>
            <person name="Seaver E.C."/>
            <person name="Weisblat D.A."/>
            <person name="Putnam N.H."/>
            <person name="Rokhsar D.S."/>
        </authorList>
    </citation>
    <scope>NUCLEOTIDE SEQUENCE</scope>
</reference>
<dbReference type="GeneID" id="20199686"/>
<dbReference type="KEGG" id="hro:HELRODRAFT_162639"/>
<gene>
    <name evidence="2" type="primary">20199686</name>
    <name evidence="1" type="ORF">HELRODRAFT_162639</name>
</gene>
<evidence type="ECO:0000313" key="2">
    <source>
        <dbReference type="EnsemblMetazoa" id="HelroP162639"/>
    </source>
</evidence>
<dbReference type="EMBL" id="AMQM01001121">
    <property type="status" value="NOT_ANNOTATED_CDS"/>
    <property type="molecule type" value="Genomic_DNA"/>
</dbReference>
<accession>T1ESY6</accession>
<name>T1ESY6_HELRO</name>
<organism evidence="2 3">
    <name type="scientific">Helobdella robusta</name>
    <name type="common">Californian leech</name>
    <dbReference type="NCBI Taxonomy" id="6412"/>
    <lineage>
        <taxon>Eukaryota</taxon>
        <taxon>Metazoa</taxon>
        <taxon>Spiralia</taxon>
        <taxon>Lophotrochozoa</taxon>
        <taxon>Annelida</taxon>
        <taxon>Clitellata</taxon>
        <taxon>Hirudinea</taxon>
        <taxon>Rhynchobdellida</taxon>
        <taxon>Glossiphoniidae</taxon>
        <taxon>Helobdella</taxon>
    </lineage>
</organism>
<dbReference type="RefSeq" id="XP_009023037.1">
    <property type="nucleotide sequence ID" value="XM_009024789.1"/>
</dbReference>
<dbReference type="HOGENOM" id="CLU_1972888_0_0_1"/>
<dbReference type="AlphaFoldDB" id="T1ESY6"/>
<evidence type="ECO:0000313" key="1">
    <source>
        <dbReference type="EMBL" id="ESN99144.1"/>
    </source>
</evidence>
<sequence length="127" mass="14810">MHMNQFVKYHSSSTKYQENLLWGESKCNVPFLLRRVVLHVYESDRFDVDPVDAVEQTNTIIGELVPKDVLYIKVIYCWHLKKSSYGNNSTQVFKGIELAGTKIELKHLNISLTWKHLNDFAADDYCQ</sequence>
<reference evidence="3" key="1">
    <citation type="submission" date="2012-12" db="EMBL/GenBank/DDBJ databases">
        <authorList>
            <person name="Hellsten U."/>
            <person name="Grimwood J."/>
            <person name="Chapman J.A."/>
            <person name="Shapiro H."/>
            <person name="Aerts A."/>
            <person name="Otillar R.P."/>
            <person name="Terry A.Y."/>
            <person name="Boore J.L."/>
            <person name="Simakov O."/>
            <person name="Marletaz F."/>
            <person name="Cho S.-J."/>
            <person name="Edsinger-Gonzales E."/>
            <person name="Havlak P."/>
            <person name="Kuo D.-H."/>
            <person name="Larsson T."/>
            <person name="Lv J."/>
            <person name="Arendt D."/>
            <person name="Savage R."/>
            <person name="Osoegawa K."/>
            <person name="de Jong P."/>
            <person name="Lindberg D.R."/>
            <person name="Seaver E.C."/>
            <person name="Weisblat D.A."/>
            <person name="Putnam N.H."/>
            <person name="Grigoriev I.V."/>
            <person name="Rokhsar D.S."/>
        </authorList>
    </citation>
    <scope>NUCLEOTIDE SEQUENCE</scope>
</reference>
<keyword evidence="3" id="KW-1185">Reference proteome</keyword>
<reference evidence="2" key="3">
    <citation type="submission" date="2015-06" db="UniProtKB">
        <authorList>
            <consortium name="EnsemblMetazoa"/>
        </authorList>
    </citation>
    <scope>IDENTIFICATION</scope>
</reference>
<dbReference type="CTD" id="20199686"/>
<proteinExistence type="predicted"/>
<dbReference type="InParanoid" id="T1ESY6"/>
<dbReference type="EMBL" id="KB097143">
    <property type="protein sequence ID" value="ESN99144.1"/>
    <property type="molecule type" value="Genomic_DNA"/>
</dbReference>